<sequence>MIRDGMPGSSNSGDFAKSISSILGEALAELEGPHSAALEDANRHMESERRRTRSKQKMMAPSLLEDYIRREREGNITRDLSSPFEPRTIVVQQLNRPRRRVIKSVSR</sequence>
<feature type="compositionally biased region" description="Basic and acidic residues" evidence="1">
    <location>
        <begin position="40"/>
        <end position="49"/>
    </location>
</feature>
<dbReference type="EMBL" id="HBKQ01060371">
    <property type="protein sequence ID" value="CAE2287461.1"/>
    <property type="molecule type" value="Transcribed_RNA"/>
</dbReference>
<evidence type="ECO:0000256" key="1">
    <source>
        <dbReference type="SAM" id="MobiDB-lite"/>
    </source>
</evidence>
<dbReference type="AlphaFoldDB" id="A0A7S4NGH7"/>
<gene>
    <name evidence="2" type="ORF">OAUR00152_LOCUS41202</name>
</gene>
<feature type="region of interest" description="Disordered" evidence="1">
    <location>
        <begin position="33"/>
        <end position="61"/>
    </location>
</feature>
<protein>
    <submittedName>
        <fullName evidence="2">Uncharacterized protein</fullName>
    </submittedName>
</protein>
<accession>A0A7S4NGH7</accession>
<name>A0A7S4NGH7_9STRA</name>
<evidence type="ECO:0000313" key="2">
    <source>
        <dbReference type="EMBL" id="CAE2287461.1"/>
    </source>
</evidence>
<reference evidence="2" key="1">
    <citation type="submission" date="2021-01" db="EMBL/GenBank/DDBJ databases">
        <authorList>
            <person name="Corre E."/>
            <person name="Pelletier E."/>
            <person name="Niang G."/>
            <person name="Scheremetjew M."/>
            <person name="Finn R."/>
            <person name="Kale V."/>
            <person name="Holt S."/>
            <person name="Cochrane G."/>
            <person name="Meng A."/>
            <person name="Brown T."/>
            <person name="Cohen L."/>
        </authorList>
    </citation>
    <scope>NUCLEOTIDE SEQUENCE</scope>
    <source>
        <strain evidence="2">Isolate 1302-5</strain>
    </source>
</reference>
<organism evidence="2">
    <name type="scientific">Odontella aurita</name>
    <dbReference type="NCBI Taxonomy" id="265563"/>
    <lineage>
        <taxon>Eukaryota</taxon>
        <taxon>Sar</taxon>
        <taxon>Stramenopiles</taxon>
        <taxon>Ochrophyta</taxon>
        <taxon>Bacillariophyta</taxon>
        <taxon>Mediophyceae</taxon>
        <taxon>Biddulphiophycidae</taxon>
        <taxon>Eupodiscales</taxon>
        <taxon>Odontellaceae</taxon>
        <taxon>Odontella</taxon>
    </lineage>
</organism>
<proteinExistence type="predicted"/>